<dbReference type="OrthoDB" id="7877213at2"/>
<organism evidence="1 2">
    <name type="scientific">Salinihabitans flavidus</name>
    <dbReference type="NCBI Taxonomy" id="569882"/>
    <lineage>
        <taxon>Bacteria</taxon>
        <taxon>Pseudomonadati</taxon>
        <taxon>Pseudomonadota</taxon>
        <taxon>Alphaproteobacteria</taxon>
        <taxon>Rhodobacterales</taxon>
        <taxon>Roseobacteraceae</taxon>
        <taxon>Salinihabitans</taxon>
    </lineage>
</organism>
<evidence type="ECO:0000313" key="1">
    <source>
        <dbReference type="EMBL" id="SEP19750.1"/>
    </source>
</evidence>
<sequence length="71" mass="8270">MKDRSLFEDRSPALTMEDAYRILEALGPMPAEALTAMVDYGLSDIEIGRYYNLPHEMITTLREYWGIDWNL</sequence>
<dbReference type="RefSeq" id="WP_093120484.1">
    <property type="nucleotide sequence ID" value="NZ_FODS01000036.1"/>
</dbReference>
<dbReference type="AlphaFoldDB" id="A0A1H8VWP6"/>
<evidence type="ECO:0000313" key="2">
    <source>
        <dbReference type="Proteomes" id="UP000198893"/>
    </source>
</evidence>
<name>A0A1H8VWP6_9RHOB</name>
<accession>A0A1H8VWP6</accession>
<gene>
    <name evidence="1" type="ORF">SAMN04490248_1368</name>
</gene>
<dbReference type="EMBL" id="FODS01000036">
    <property type="protein sequence ID" value="SEP19750.1"/>
    <property type="molecule type" value="Genomic_DNA"/>
</dbReference>
<keyword evidence="2" id="KW-1185">Reference proteome</keyword>
<protein>
    <submittedName>
        <fullName evidence="1">Uncharacterized protein</fullName>
    </submittedName>
</protein>
<reference evidence="1 2" key="1">
    <citation type="submission" date="2016-10" db="EMBL/GenBank/DDBJ databases">
        <authorList>
            <person name="de Groot N.N."/>
        </authorList>
    </citation>
    <scope>NUCLEOTIDE SEQUENCE [LARGE SCALE GENOMIC DNA]</scope>
    <source>
        <strain evidence="1 2">DSM 27842</strain>
    </source>
</reference>
<dbReference type="Proteomes" id="UP000198893">
    <property type="component" value="Unassembled WGS sequence"/>
</dbReference>
<proteinExistence type="predicted"/>